<comment type="caution">
    <text evidence="1">The sequence shown here is derived from an EMBL/GenBank/DDBJ whole genome shotgun (WGS) entry which is preliminary data.</text>
</comment>
<evidence type="ECO:0000313" key="2">
    <source>
        <dbReference type="Proteomes" id="UP000092321"/>
    </source>
</evidence>
<gene>
    <name evidence="1" type="ORF">HANVADRAFT_4557</name>
</gene>
<reference evidence="2" key="1">
    <citation type="journal article" date="2016" name="Proc. Natl. Acad. Sci. U.S.A.">
        <title>Comparative genomics of biotechnologically important yeasts.</title>
        <authorList>
            <person name="Riley R."/>
            <person name="Haridas S."/>
            <person name="Wolfe K.H."/>
            <person name="Lopes M.R."/>
            <person name="Hittinger C.T."/>
            <person name="Goeker M."/>
            <person name="Salamov A.A."/>
            <person name="Wisecaver J.H."/>
            <person name="Long T.M."/>
            <person name="Calvey C.H."/>
            <person name="Aerts A.L."/>
            <person name="Barry K.W."/>
            <person name="Choi C."/>
            <person name="Clum A."/>
            <person name="Coughlan A.Y."/>
            <person name="Deshpande S."/>
            <person name="Douglass A.P."/>
            <person name="Hanson S.J."/>
            <person name="Klenk H.-P."/>
            <person name="LaButti K.M."/>
            <person name="Lapidus A."/>
            <person name="Lindquist E.A."/>
            <person name="Lipzen A.M."/>
            <person name="Meier-Kolthoff J.P."/>
            <person name="Ohm R.A."/>
            <person name="Otillar R.P."/>
            <person name="Pangilinan J.L."/>
            <person name="Peng Y."/>
            <person name="Rokas A."/>
            <person name="Rosa C.A."/>
            <person name="Scheuner C."/>
            <person name="Sibirny A.A."/>
            <person name="Slot J.C."/>
            <person name="Stielow J.B."/>
            <person name="Sun H."/>
            <person name="Kurtzman C.P."/>
            <person name="Blackwell M."/>
            <person name="Grigoriev I.V."/>
            <person name="Jeffries T.W."/>
        </authorList>
    </citation>
    <scope>NUCLEOTIDE SEQUENCE [LARGE SCALE GENOMIC DNA]</scope>
    <source>
        <strain evidence="2">NRRL Y-1626</strain>
    </source>
</reference>
<accession>A0A1B7T7D3</accession>
<dbReference type="OrthoDB" id="4418812at2759"/>
<proteinExistence type="predicted"/>
<sequence>MLSPANVISYKKLLLNSKNQTKILFLKNTYTSSNKKKTSTITASNKALFTGLSKDELLPDSNTPDYVRLTLRSSVYDAIKETPVTEAVNLSQRLNTKVI</sequence>
<dbReference type="Proteomes" id="UP000092321">
    <property type="component" value="Unassembled WGS sequence"/>
</dbReference>
<organism evidence="1 2">
    <name type="scientific">Hanseniaspora valbyensis NRRL Y-1626</name>
    <dbReference type="NCBI Taxonomy" id="766949"/>
    <lineage>
        <taxon>Eukaryota</taxon>
        <taxon>Fungi</taxon>
        <taxon>Dikarya</taxon>
        <taxon>Ascomycota</taxon>
        <taxon>Saccharomycotina</taxon>
        <taxon>Saccharomycetes</taxon>
        <taxon>Saccharomycodales</taxon>
        <taxon>Saccharomycodaceae</taxon>
        <taxon>Hanseniaspora</taxon>
    </lineage>
</organism>
<dbReference type="AlphaFoldDB" id="A0A1B7T7D3"/>
<evidence type="ECO:0000313" key="1">
    <source>
        <dbReference type="EMBL" id="OBA24627.1"/>
    </source>
</evidence>
<keyword evidence="2" id="KW-1185">Reference proteome</keyword>
<dbReference type="EMBL" id="LXPE01000535">
    <property type="protein sequence ID" value="OBA24627.1"/>
    <property type="molecule type" value="Genomic_DNA"/>
</dbReference>
<name>A0A1B7T7D3_9ASCO</name>
<protein>
    <submittedName>
        <fullName evidence="1">Uncharacterized protein</fullName>
    </submittedName>
</protein>